<evidence type="ECO:0000313" key="3">
    <source>
        <dbReference type="Proteomes" id="UP001244341"/>
    </source>
</evidence>
<keyword evidence="1" id="KW-0732">Signal</keyword>
<evidence type="ECO:0000313" key="2">
    <source>
        <dbReference type="EMBL" id="WIA23401.1"/>
    </source>
</evidence>
<feature type="signal peptide" evidence="1">
    <location>
        <begin position="1"/>
        <end position="20"/>
    </location>
</feature>
<protein>
    <recommendedName>
        <fullName evidence="4">GH26 domain-containing protein</fullName>
    </recommendedName>
</protein>
<feature type="chain" id="PRO_5046369712" description="GH26 domain-containing protein" evidence="1">
    <location>
        <begin position="21"/>
        <end position="454"/>
    </location>
</feature>
<reference evidence="2 3" key="1">
    <citation type="submission" date="2023-05" db="EMBL/GenBank/DDBJ databases">
        <title>A 100% complete, gapless, phased diploid assembly of the Scenedesmus obliquus UTEX 3031 genome.</title>
        <authorList>
            <person name="Biondi T.C."/>
            <person name="Hanschen E.R."/>
            <person name="Kwon T."/>
            <person name="Eng W."/>
            <person name="Kruse C.P.S."/>
            <person name="Koehler S.I."/>
            <person name="Kunde Y."/>
            <person name="Gleasner C.D."/>
            <person name="You Mak K.T."/>
            <person name="Polle J."/>
            <person name="Hovde B.T."/>
            <person name="Starkenburg S.R."/>
        </authorList>
    </citation>
    <scope>NUCLEOTIDE SEQUENCE [LARGE SCALE GENOMIC DNA]</scope>
    <source>
        <strain evidence="2 3">DOE0152z</strain>
    </source>
</reference>
<gene>
    <name evidence="2" type="ORF">OEZ85_000159</name>
</gene>
<keyword evidence="3" id="KW-1185">Reference proteome</keyword>
<name>A0ABY8USX7_TETOB</name>
<dbReference type="Proteomes" id="UP001244341">
    <property type="component" value="Chromosome 16b"/>
</dbReference>
<organism evidence="2 3">
    <name type="scientific">Tetradesmus obliquus</name>
    <name type="common">Green alga</name>
    <name type="synonym">Acutodesmus obliquus</name>
    <dbReference type="NCBI Taxonomy" id="3088"/>
    <lineage>
        <taxon>Eukaryota</taxon>
        <taxon>Viridiplantae</taxon>
        <taxon>Chlorophyta</taxon>
        <taxon>core chlorophytes</taxon>
        <taxon>Chlorophyceae</taxon>
        <taxon>CS clade</taxon>
        <taxon>Sphaeropleales</taxon>
        <taxon>Scenedesmaceae</taxon>
        <taxon>Tetradesmus</taxon>
    </lineage>
</organism>
<accession>A0ABY8USX7</accession>
<evidence type="ECO:0008006" key="4">
    <source>
        <dbReference type="Google" id="ProtNLM"/>
    </source>
</evidence>
<proteinExistence type="predicted"/>
<evidence type="ECO:0000256" key="1">
    <source>
        <dbReference type="SAM" id="SignalP"/>
    </source>
</evidence>
<sequence length="454" mass="50894">MAVWCLMLLCFSSLANHSAARPAPRPAAELSNSFIITSLQDLEQQNIHGTFQTPCEYAVRRARAIGGKQFSIVVTAYWQGGPGGVQNWAFKDVSNAYSEGFGFLKPDMNNINRWKRGLQGCFRSAILSGFTGIQILNHVDDSLHTTWRNLIDFDPLQQYGGYSYEDVVVRPAADALRTVTRPSTKVWFMVMGEMGRSLFRHPGSYMKLISKYRGALARGKVGANVKVGFALHWNKVCGNCFFMPYTRTAQQYNATYSKAFADQRDYIKGNYDLGTLKRVFEIADVLGVSHYAPMPTDELNFASFELPFMTTAYELKFWGVNLKGLVEQSSKDFLFSEVGLGGAQPDGRSTAADLQSLAENVENGIWAVYNTAQDPWQRQDFRDYRKKWFYNLLGFLRYGGSPNVKINAAFVWSVGSFDVAGVHPISTSSQGSYADNEIVGWMKRLSAMSMRIVT</sequence>
<dbReference type="EMBL" id="CP126223">
    <property type="protein sequence ID" value="WIA23401.1"/>
    <property type="molecule type" value="Genomic_DNA"/>
</dbReference>